<dbReference type="OrthoDB" id="2680109at2759"/>
<dbReference type="AlphaFoldDB" id="A0A9P7EYI9"/>
<reference evidence="1" key="1">
    <citation type="journal article" date="2020" name="New Phytol.">
        <title>Comparative genomics reveals dynamic genome evolution in host specialist ectomycorrhizal fungi.</title>
        <authorList>
            <person name="Lofgren L.A."/>
            <person name="Nguyen N.H."/>
            <person name="Vilgalys R."/>
            <person name="Ruytinx J."/>
            <person name="Liao H.L."/>
            <person name="Branco S."/>
            <person name="Kuo A."/>
            <person name="LaButti K."/>
            <person name="Lipzen A."/>
            <person name="Andreopoulos W."/>
            <person name="Pangilinan J."/>
            <person name="Riley R."/>
            <person name="Hundley H."/>
            <person name="Na H."/>
            <person name="Barry K."/>
            <person name="Grigoriev I.V."/>
            <person name="Stajich J.E."/>
            <person name="Kennedy P.G."/>
        </authorList>
    </citation>
    <scope>NUCLEOTIDE SEQUENCE</scope>
    <source>
        <strain evidence="1">FC423</strain>
    </source>
</reference>
<dbReference type="GeneID" id="64696333"/>
<organism evidence="1 2">
    <name type="scientific">Suillus discolor</name>
    <dbReference type="NCBI Taxonomy" id="1912936"/>
    <lineage>
        <taxon>Eukaryota</taxon>
        <taxon>Fungi</taxon>
        <taxon>Dikarya</taxon>
        <taxon>Basidiomycota</taxon>
        <taxon>Agaricomycotina</taxon>
        <taxon>Agaricomycetes</taxon>
        <taxon>Agaricomycetidae</taxon>
        <taxon>Boletales</taxon>
        <taxon>Suillineae</taxon>
        <taxon>Suillaceae</taxon>
        <taxon>Suillus</taxon>
    </lineage>
</organism>
<dbReference type="RefSeq" id="XP_041288710.1">
    <property type="nucleotide sequence ID" value="XM_041434074.1"/>
</dbReference>
<keyword evidence="2" id="KW-1185">Reference proteome</keyword>
<accession>A0A9P7EYI9</accession>
<protein>
    <submittedName>
        <fullName evidence="1">Uncharacterized protein</fullName>
    </submittedName>
</protein>
<comment type="caution">
    <text evidence="1">The sequence shown here is derived from an EMBL/GenBank/DDBJ whole genome shotgun (WGS) entry which is preliminary data.</text>
</comment>
<evidence type="ECO:0000313" key="2">
    <source>
        <dbReference type="Proteomes" id="UP000823399"/>
    </source>
</evidence>
<gene>
    <name evidence="1" type="ORF">F5147DRAFT_656194</name>
</gene>
<proteinExistence type="predicted"/>
<name>A0A9P7EYI9_9AGAM</name>
<dbReference type="Proteomes" id="UP000823399">
    <property type="component" value="Unassembled WGS sequence"/>
</dbReference>
<dbReference type="EMBL" id="JABBWM010000063">
    <property type="protein sequence ID" value="KAG2097952.1"/>
    <property type="molecule type" value="Genomic_DNA"/>
</dbReference>
<sequence>MSKNLKGTEHSVVVFDILEPQGKGQIYSNPWMNCTSMGESHDRWKDGRQLKMLEHMKCIRSGDIGFAQMSVLDMGFQPASKLDPRHAPDTMNSSSNTAVVCPVSTSVHFWQKMSMWSRGLWTWAFAEIQCMMFRLGHIPLNMGFQTDLASCHSLDIEPDDHSLDMGFETLQPDGHPLDMGFNTLQPDAHPLDLGFNELQLDGHPLDMGFDTDVYIGLQNLDYRTPADPCNPGFNELQTDEHHLDMGFKTLQLDNGPLDLGFNAIQLDEHPLDMGFGTLHPVYPDQSMHSKEDMPLDITIATPDRYMVFRIHHLPMVNRNPLDL</sequence>
<evidence type="ECO:0000313" key="1">
    <source>
        <dbReference type="EMBL" id="KAG2097952.1"/>
    </source>
</evidence>